<protein>
    <submittedName>
        <fullName evidence="1">Uncharacterized protein</fullName>
    </submittedName>
</protein>
<dbReference type="AlphaFoldDB" id="A0AAD5PNM3"/>
<proteinExistence type="predicted"/>
<dbReference type="Proteomes" id="UP000820818">
    <property type="component" value="Linkage Group LG9"/>
</dbReference>
<accession>A0AAD5PNM3</accession>
<dbReference type="EMBL" id="WJBH02000009">
    <property type="protein sequence ID" value="KAI9553487.1"/>
    <property type="molecule type" value="Genomic_DNA"/>
</dbReference>
<organism evidence="1 2">
    <name type="scientific">Daphnia sinensis</name>
    <dbReference type="NCBI Taxonomy" id="1820382"/>
    <lineage>
        <taxon>Eukaryota</taxon>
        <taxon>Metazoa</taxon>
        <taxon>Ecdysozoa</taxon>
        <taxon>Arthropoda</taxon>
        <taxon>Crustacea</taxon>
        <taxon>Branchiopoda</taxon>
        <taxon>Diplostraca</taxon>
        <taxon>Cladocera</taxon>
        <taxon>Anomopoda</taxon>
        <taxon>Daphniidae</taxon>
        <taxon>Daphnia</taxon>
        <taxon>Daphnia similis group</taxon>
    </lineage>
</organism>
<gene>
    <name evidence="1" type="ORF">GHT06_021399</name>
</gene>
<evidence type="ECO:0000313" key="1">
    <source>
        <dbReference type="EMBL" id="KAI9553487.1"/>
    </source>
</evidence>
<keyword evidence="2" id="KW-1185">Reference proteome</keyword>
<name>A0AAD5PNM3_9CRUS</name>
<comment type="caution">
    <text evidence="1">The sequence shown here is derived from an EMBL/GenBank/DDBJ whole genome shotgun (WGS) entry which is preliminary data.</text>
</comment>
<sequence>MRPAVLNTVTHTAGHILNRGVNYFWCSRKAIKKVGEKESHLSPQQLAEYKKKCNFFVFEETPKEKAD</sequence>
<reference evidence="1 2" key="1">
    <citation type="submission" date="2022-05" db="EMBL/GenBank/DDBJ databases">
        <title>A multi-omics perspective on studying reproductive biology in Daphnia sinensis.</title>
        <authorList>
            <person name="Jia J."/>
        </authorList>
    </citation>
    <scope>NUCLEOTIDE SEQUENCE [LARGE SCALE GENOMIC DNA]</scope>
    <source>
        <strain evidence="1 2">WSL</strain>
    </source>
</reference>
<evidence type="ECO:0000313" key="2">
    <source>
        <dbReference type="Proteomes" id="UP000820818"/>
    </source>
</evidence>